<dbReference type="SUPFAM" id="SSF47986">
    <property type="entry name" value="DEATH domain"/>
    <property type="match status" value="1"/>
</dbReference>
<reference evidence="2" key="1">
    <citation type="submission" date="2025-08" db="UniProtKB">
        <authorList>
            <consortium name="Ensembl"/>
        </authorList>
    </citation>
    <scope>IDENTIFICATION</scope>
</reference>
<dbReference type="Proteomes" id="UP000261480">
    <property type="component" value="Unplaced"/>
</dbReference>
<dbReference type="Gene3D" id="1.10.533.10">
    <property type="entry name" value="Death Domain, Fas"/>
    <property type="match status" value="1"/>
</dbReference>
<dbReference type="Ensembl" id="ENSPMET00000000280.1">
    <property type="protein sequence ID" value="ENSPMEP00000009743.1"/>
    <property type="gene ID" value="ENSPMEG00000011628.1"/>
</dbReference>
<dbReference type="AlphaFoldDB" id="A0A3B3X3Y5"/>
<evidence type="ECO:0000313" key="2">
    <source>
        <dbReference type="Ensembl" id="ENSPMEP00000009743.1"/>
    </source>
</evidence>
<keyword evidence="3" id="KW-1185">Reference proteome</keyword>
<dbReference type="InterPro" id="IPR011029">
    <property type="entry name" value="DEATH-like_dom_sf"/>
</dbReference>
<dbReference type="Pfam" id="PF02758">
    <property type="entry name" value="PYRIN"/>
    <property type="match status" value="1"/>
</dbReference>
<name>A0A3B3X3Y5_9TELE</name>
<dbReference type="InterPro" id="IPR004020">
    <property type="entry name" value="DAPIN"/>
</dbReference>
<accession>A0A3B3X3Y5</accession>
<reference evidence="2" key="2">
    <citation type="submission" date="2025-09" db="UniProtKB">
        <authorList>
            <consortium name="Ensembl"/>
        </authorList>
    </citation>
    <scope>IDENTIFICATION</scope>
</reference>
<dbReference type="SMART" id="SM01289">
    <property type="entry name" value="PYRIN"/>
    <property type="match status" value="1"/>
</dbReference>
<protein>
    <recommendedName>
        <fullName evidence="1">Pyrin domain-containing protein</fullName>
    </recommendedName>
</protein>
<sequence length="135" mass="16034">MDIKQWLKEHLEDLDSREMKYFHWYLQTDGFKPIKKGQLEDADRLDTVNLMVQTYASNTKTVTEKILEKIKSNKGLTDGRKCLKHQTNFLLNIYSGSQQTKVYLRWRSRFLQRLQMKVHLVCSSESGLHRKVSIK</sequence>
<evidence type="ECO:0000259" key="1">
    <source>
        <dbReference type="PROSITE" id="PS50824"/>
    </source>
</evidence>
<proteinExistence type="predicted"/>
<evidence type="ECO:0000313" key="3">
    <source>
        <dbReference type="Proteomes" id="UP000261480"/>
    </source>
</evidence>
<organism evidence="2 3">
    <name type="scientific">Poecilia mexicana</name>
    <dbReference type="NCBI Taxonomy" id="48701"/>
    <lineage>
        <taxon>Eukaryota</taxon>
        <taxon>Metazoa</taxon>
        <taxon>Chordata</taxon>
        <taxon>Craniata</taxon>
        <taxon>Vertebrata</taxon>
        <taxon>Euteleostomi</taxon>
        <taxon>Actinopterygii</taxon>
        <taxon>Neopterygii</taxon>
        <taxon>Teleostei</taxon>
        <taxon>Neoteleostei</taxon>
        <taxon>Acanthomorphata</taxon>
        <taxon>Ovalentaria</taxon>
        <taxon>Atherinomorphae</taxon>
        <taxon>Cyprinodontiformes</taxon>
        <taxon>Poeciliidae</taxon>
        <taxon>Poeciliinae</taxon>
        <taxon>Poecilia</taxon>
    </lineage>
</organism>
<feature type="domain" description="Pyrin" evidence="1">
    <location>
        <begin position="1"/>
        <end position="57"/>
    </location>
</feature>
<dbReference type="PROSITE" id="PS50824">
    <property type="entry name" value="DAPIN"/>
    <property type="match status" value="1"/>
</dbReference>
<dbReference type="STRING" id="48701.ENSPMEP00000009743"/>